<dbReference type="Proteomes" id="UP000315133">
    <property type="component" value="Unassembled WGS sequence"/>
</dbReference>
<dbReference type="EMBL" id="VFPU01000001">
    <property type="protein sequence ID" value="TQM96032.1"/>
    <property type="molecule type" value="Genomic_DNA"/>
</dbReference>
<protein>
    <recommendedName>
        <fullName evidence="3">3-methyladenine DNA glycosylase</fullName>
    </recommendedName>
</protein>
<proteinExistence type="predicted"/>
<dbReference type="OrthoDB" id="9790578at2"/>
<accession>A0A543KLT9</accession>
<reference evidence="1 2" key="1">
    <citation type="submission" date="2019-06" db="EMBL/GenBank/DDBJ databases">
        <title>Sequencing the genomes of 1000 actinobacteria strains.</title>
        <authorList>
            <person name="Klenk H.-P."/>
        </authorList>
    </citation>
    <scope>NUCLEOTIDE SEQUENCE [LARGE SCALE GENOMIC DNA]</scope>
    <source>
        <strain evidence="1 2">DSM 12362</strain>
    </source>
</reference>
<sequence length="304" mass="34042">MQVLPEQVWRERAAVHAAAVERLSADRLARRVEGRKHPVDDFLWEYYSMRPAQLARWHPGAGVALEGAREREGWSFYTWHEGAGDGAGTAYLDLERFRAKRGRAVEFVRGLLSATLSRPGRFGCFGLHEWAMVYRASEEQVRHAGWPLRLGAGGTDEVVESHTVACSHFDAYRFFTPDAAPRNTLTPTREGQLDNEQPGCLHAGMDLYKWCYKLAPLVPGELTLEAFDLAREIRELDMRAAPYDLRPLGYEPVRIETPEGKAEYVAAQRDFTVRSNALRRRLLDALGPALAEPAPAVGGAQTSL</sequence>
<name>A0A543KLT9_9MICO</name>
<evidence type="ECO:0008006" key="3">
    <source>
        <dbReference type="Google" id="ProtNLM"/>
    </source>
</evidence>
<dbReference type="RefSeq" id="WP_141817706.1">
    <property type="nucleotide sequence ID" value="NZ_BAAAIL010000003.1"/>
</dbReference>
<organism evidence="1 2">
    <name type="scientific">Ornithinimicrobium humiphilum</name>
    <dbReference type="NCBI Taxonomy" id="125288"/>
    <lineage>
        <taxon>Bacteria</taxon>
        <taxon>Bacillati</taxon>
        <taxon>Actinomycetota</taxon>
        <taxon>Actinomycetes</taxon>
        <taxon>Micrococcales</taxon>
        <taxon>Ornithinimicrobiaceae</taxon>
        <taxon>Ornithinimicrobium</taxon>
    </lineage>
</organism>
<evidence type="ECO:0000313" key="2">
    <source>
        <dbReference type="Proteomes" id="UP000315133"/>
    </source>
</evidence>
<comment type="caution">
    <text evidence="1">The sequence shown here is derived from an EMBL/GenBank/DDBJ whole genome shotgun (WGS) entry which is preliminary data.</text>
</comment>
<keyword evidence="2" id="KW-1185">Reference proteome</keyword>
<gene>
    <name evidence="1" type="ORF">FB476_0885</name>
</gene>
<dbReference type="AlphaFoldDB" id="A0A543KLT9"/>
<evidence type="ECO:0000313" key="1">
    <source>
        <dbReference type="EMBL" id="TQM96032.1"/>
    </source>
</evidence>